<dbReference type="EMBL" id="JANPWB010000004">
    <property type="protein sequence ID" value="KAJ1194451.1"/>
    <property type="molecule type" value="Genomic_DNA"/>
</dbReference>
<dbReference type="AlphaFoldDB" id="A0AAV7V0W5"/>
<evidence type="ECO:0000313" key="2">
    <source>
        <dbReference type="Proteomes" id="UP001066276"/>
    </source>
</evidence>
<dbReference type="Proteomes" id="UP001066276">
    <property type="component" value="Chromosome 2_2"/>
</dbReference>
<keyword evidence="2" id="KW-1185">Reference proteome</keyword>
<name>A0AAV7V0W5_PLEWA</name>
<organism evidence="1 2">
    <name type="scientific">Pleurodeles waltl</name>
    <name type="common">Iberian ribbed newt</name>
    <dbReference type="NCBI Taxonomy" id="8319"/>
    <lineage>
        <taxon>Eukaryota</taxon>
        <taxon>Metazoa</taxon>
        <taxon>Chordata</taxon>
        <taxon>Craniata</taxon>
        <taxon>Vertebrata</taxon>
        <taxon>Euteleostomi</taxon>
        <taxon>Amphibia</taxon>
        <taxon>Batrachia</taxon>
        <taxon>Caudata</taxon>
        <taxon>Salamandroidea</taxon>
        <taxon>Salamandridae</taxon>
        <taxon>Pleurodelinae</taxon>
        <taxon>Pleurodeles</taxon>
    </lineage>
</organism>
<comment type="caution">
    <text evidence="1">The sequence shown here is derived from an EMBL/GenBank/DDBJ whole genome shotgun (WGS) entry which is preliminary data.</text>
</comment>
<protein>
    <submittedName>
        <fullName evidence="1">Uncharacterized protein</fullName>
    </submittedName>
</protein>
<proteinExistence type="predicted"/>
<sequence length="169" mass="19896">MLAMFTPSKEPPGIPFWRTRTKALTDPVFSEVVRETVDHYFAENWGSVSTRGTEWDALKVELQGEFLKVKYGVKQQLTRSLDALEQHLGTLEHMVTERPQTLMEWKKCKQELLETWDHLEKCIHTSYRQQLHKEGDNASRMFASLLRTETRVPRWQGFMISQGLYTRHN</sequence>
<evidence type="ECO:0000313" key="1">
    <source>
        <dbReference type="EMBL" id="KAJ1194451.1"/>
    </source>
</evidence>
<accession>A0AAV7V0W5</accession>
<reference evidence="1" key="1">
    <citation type="journal article" date="2022" name="bioRxiv">
        <title>Sequencing and chromosome-scale assembly of the giantPleurodeles waltlgenome.</title>
        <authorList>
            <person name="Brown T."/>
            <person name="Elewa A."/>
            <person name="Iarovenko S."/>
            <person name="Subramanian E."/>
            <person name="Araus A.J."/>
            <person name="Petzold A."/>
            <person name="Susuki M."/>
            <person name="Suzuki K.-i.T."/>
            <person name="Hayashi T."/>
            <person name="Toyoda A."/>
            <person name="Oliveira C."/>
            <person name="Osipova E."/>
            <person name="Leigh N.D."/>
            <person name="Simon A."/>
            <person name="Yun M.H."/>
        </authorList>
    </citation>
    <scope>NUCLEOTIDE SEQUENCE</scope>
    <source>
        <strain evidence="1">20211129_DDA</strain>
        <tissue evidence="1">Liver</tissue>
    </source>
</reference>
<gene>
    <name evidence="1" type="ORF">NDU88_003739</name>
</gene>